<organism evidence="3 4">
    <name type="scientific">Pseudoalteromonas haloplanktis</name>
    <name type="common">Alteromonas haloplanktis</name>
    <dbReference type="NCBI Taxonomy" id="228"/>
    <lineage>
        <taxon>Bacteria</taxon>
        <taxon>Pseudomonadati</taxon>
        <taxon>Pseudomonadota</taxon>
        <taxon>Gammaproteobacteria</taxon>
        <taxon>Alteromonadales</taxon>
        <taxon>Pseudoalteromonadaceae</taxon>
        <taxon>Pseudoalteromonas</taxon>
    </lineage>
</organism>
<accession>A0ABU1BKQ9</accession>
<dbReference type="RefSeq" id="WP_309039885.1">
    <property type="nucleotide sequence ID" value="NZ_JAVIFY010000036.1"/>
</dbReference>
<dbReference type="EMBL" id="JAVIFY010000036">
    <property type="protein sequence ID" value="MDQ9094197.1"/>
    <property type="molecule type" value="Genomic_DNA"/>
</dbReference>
<reference evidence="3 4" key="1">
    <citation type="submission" date="2023-08" db="EMBL/GenBank/DDBJ databases">
        <title>Pseudoalteromonas haloplanktis LL1 genome.</title>
        <authorList>
            <person name="Wu S."/>
        </authorList>
    </citation>
    <scope>NUCLEOTIDE SEQUENCE [LARGE SCALE GENOMIC DNA]</scope>
    <source>
        <strain evidence="3 4">LL1</strain>
    </source>
</reference>
<dbReference type="Proteomes" id="UP001226574">
    <property type="component" value="Unassembled WGS sequence"/>
</dbReference>
<feature type="domain" description="Transposon Tn7 transposition protein TnsD C-terminal" evidence="2">
    <location>
        <begin position="373"/>
        <end position="525"/>
    </location>
</feature>
<proteinExistence type="predicted"/>
<evidence type="ECO:0000259" key="2">
    <source>
        <dbReference type="Pfam" id="PF15978"/>
    </source>
</evidence>
<evidence type="ECO:0000313" key="3">
    <source>
        <dbReference type="EMBL" id="MDQ9094197.1"/>
    </source>
</evidence>
<protein>
    <submittedName>
        <fullName evidence="3">TnsD family Tn7-like transposition protein</fullName>
    </submittedName>
</protein>
<comment type="caution">
    <text evidence="3">The sequence shown here is derived from an EMBL/GenBank/DDBJ whole genome shotgun (WGS) entry which is preliminary data.</text>
</comment>
<dbReference type="Pfam" id="PF15978">
    <property type="entry name" value="TnsD"/>
    <property type="match status" value="1"/>
</dbReference>
<evidence type="ECO:0000313" key="4">
    <source>
        <dbReference type="Proteomes" id="UP001226574"/>
    </source>
</evidence>
<gene>
    <name evidence="3" type="ORF">RC083_21800</name>
</gene>
<sequence length="532" mass="61390">MNFLSYVFYVKTVSFIPYETVYSWVARSHCRYGVGLTESTFKAIFRTQRIRIHPYLPSYLFQVSQVSTFDVNKILSFHTLHPLFRYFENDKSGILKQQMLANKGAAIAASHIPSSSIEIPLSHSYCSLCAQEQRVNKGFSFFDIRFQIPGVEACPVHFCHLTRITCGDGGIDRLITLPKANVWAYPCKDITVRFATFCFGVYEALVLCLGAKFNKSNYLIMLDRKGYLTRCGNIRLKQLKQSLKLFYKEIELPEGAYNLLDFNFIGPLLRNKTHFPMHPLKHLLLGFWLFDAKASIYFDELKPTEQIALPLEETADADELIIKGLKSGVSLNKLEKQTGRSRCYIRRLAELNNIFHQSNRLSFDRKVRDWVILQAQLGRHRKIIAENVGVGIGYVEQVISNTPGLAEWRKNFKKQQKIALAVKEIIQARNGHPEWLRKDVKFHCNQAFFYLYRNNRALLESILPAPEVPILHKLDWSKEDDRLYICIKQLKHPLPKSLSALGRALRDKGHLNRKLNLLPKTKQLLHSLGIIK</sequence>
<keyword evidence="4" id="KW-1185">Reference proteome</keyword>
<dbReference type="InterPro" id="IPR009492">
    <property type="entry name" value="TniQ"/>
</dbReference>
<dbReference type="Pfam" id="PF06527">
    <property type="entry name" value="TniQ"/>
    <property type="match status" value="1"/>
</dbReference>
<feature type="domain" description="TniQ" evidence="1">
    <location>
        <begin position="13"/>
        <end position="161"/>
    </location>
</feature>
<dbReference type="InterPro" id="IPR032750">
    <property type="entry name" value="TnsD_C"/>
</dbReference>
<evidence type="ECO:0000259" key="1">
    <source>
        <dbReference type="Pfam" id="PF06527"/>
    </source>
</evidence>
<name>A0ABU1BKQ9_PSEHA</name>